<reference evidence="1 2" key="1">
    <citation type="submission" date="2014-06" db="EMBL/GenBank/DDBJ databases">
        <title>Evolutionary Origins and Diversification of the Mycorrhizal Mutualists.</title>
        <authorList>
            <consortium name="DOE Joint Genome Institute"/>
            <consortium name="Mycorrhizal Genomics Consortium"/>
            <person name="Kohler A."/>
            <person name="Kuo A."/>
            <person name="Nagy L.G."/>
            <person name="Floudas D."/>
            <person name="Copeland A."/>
            <person name="Barry K.W."/>
            <person name="Cichocki N."/>
            <person name="Veneault-Fourrey C."/>
            <person name="LaButti K."/>
            <person name="Lindquist E.A."/>
            <person name="Lipzen A."/>
            <person name="Lundell T."/>
            <person name="Morin E."/>
            <person name="Murat C."/>
            <person name="Riley R."/>
            <person name="Ohm R."/>
            <person name="Sun H."/>
            <person name="Tunlid A."/>
            <person name="Henrissat B."/>
            <person name="Grigoriev I.V."/>
            <person name="Hibbett D.S."/>
            <person name="Martin F."/>
        </authorList>
    </citation>
    <scope>NUCLEOTIDE SEQUENCE [LARGE SCALE GENOMIC DNA]</scope>
    <source>
        <strain evidence="1 2">SS14</strain>
    </source>
</reference>
<evidence type="ECO:0000313" key="2">
    <source>
        <dbReference type="Proteomes" id="UP000054279"/>
    </source>
</evidence>
<gene>
    <name evidence="1" type="ORF">M422DRAFT_169505</name>
</gene>
<protein>
    <submittedName>
        <fullName evidence="1">Uncharacterized protein</fullName>
    </submittedName>
</protein>
<evidence type="ECO:0000313" key="1">
    <source>
        <dbReference type="EMBL" id="KIJ43742.1"/>
    </source>
</evidence>
<dbReference type="OrthoDB" id="2246127at2759"/>
<dbReference type="HOGENOM" id="CLU_185499_0_0_1"/>
<accession>A0A0C9VNV7</accession>
<proteinExistence type="predicted"/>
<dbReference type="PANTHER" id="PTHR31912">
    <property type="entry name" value="IP13529P"/>
    <property type="match status" value="1"/>
</dbReference>
<dbReference type="EMBL" id="KN837121">
    <property type="protein sequence ID" value="KIJ43742.1"/>
    <property type="molecule type" value="Genomic_DNA"/>
</dbReference>
<dbReference type="AlphaFoldDB" id="A0A0C9VNV7"/>
<feature type="non-terminal residue" evidence="1">
    <location>
        <position position="1"/>
    </location>
</feature>
<keyword evidence="2" id="KW-1185">Reference proteome</keyword>
<name>A0A0C9VNV7_SPHS4</name>
<dbReference type="PANTHER" id="PTHR31912:SF34">
    <property type="entry name" value="NOTOCHORD-RELATED PROTEIN"/>
    <property type="match status" value="1"/>
</dbReference>
<organism evidence="1 2">
    <name type="scientific">Sphaerobolus stellatus (strain SS14)</name>
    <dbReference type="NCBI Taxonomy" id="990650"/>
    <lineage>
        <taxon>Eukaryota</taxon>
        <taxon>Fungi</taxon>
        <taxon>Dikarya</taxon>
        <taxon>Basidiomycota</taxon>
        <taxon>Agaricomycotina</taxon>
        <taxon>Agaricomycetes</taxon>
        <taxon>Phallomycetidae</taxon>
        <taxon>Geastrales</taxon>
        <taxon>Sphaerobolaceae</taxon>
        <taxon>Sphaerobolus</taxon>
    </lineage>
</organism>
<dbReference type="Proteomes" id="UP000054279">
    <property type="component" value="Unassembled WGS sequence"/>
</dbReference>
<sequence length="81" mass="9156">LPNPWRVKAAGKCVLSLPLWAYCDDTSGNVSKKWNKHLSILFTLAGLPKKLTQLAYNIQFYSTSNNASCLELVHQFVEELM</sequence>